<dbReference type="EMBL" id="GBRH01231075">
    <property type="protein sequence ID" value="JAD66820.1"/>
    <property type="molecule type" value="Transcribed_RNA"/>
</dbReference>
<name>A0A0A9C087_ARUDO</name>
<organism evidence="1">
    <name type="scientific">Arundo donax</name>
    <name type="common">Giant reed</name>
    <name type="synonym">Donax arundinaceus</name>
    <dbReference type="NCBI Taxonomy" id="35708"/>
    <lineage>
        <taxon>Eukaryota</taxon>
        <taxon>Viridiplantae</taxon>
        <taxon>Streptophyta</taxon>
        <taxon>Embryophyta</taxon>
        <taxon>Tracheophyta</taxon>
        <taxon>Spermatophyta</taxon>
        <taxon>Magnoliopsida</taxon>
        <taxon>Liliopsida</taxon>
        <taxon>Poales</taxon>
        <taxon>Poaceae</taxon>
        <taxon>PACMAD clade</taxon>
        <taxon>Arundinoideae</taxon>
        <taxon>Arundineae</taxon>
        <taxon>Arundo</taxon>
    </lineage>
</organism>
<protein>
    <submittedName>
        <fullName evidence="1">Uncharacterized protein</fullName>
    </submittedName>
</protein>
<sequence>MTTQGRSMECRNQFVMNYWVSSHMNPSFVPKNTRVVSISKSRIRKSANWVNNY</sequence>
<proteinExistence type="predicted"/>
<reference evidence="1" key="2">
    <citation type="journal article" date="2015" name="Data Brief">
        <title>Shoot transcriptome of the giant reed, Arundo donax.</title>
        <authorList>
            <person name="Barrero R.A."/>
            <person name="Guerrero F.D."/>
            <person name="Moolhuijzen P."/>
            <person name="Goolsby J.A."/>
            <person name="Tidwell J."/>
            <person name="Bellgard S.E."/>
            <person name="Bellgard M.I."/>
        </authorList>
    </citation>
    <scope>NUCLEOTIDE SEQUENCE</scope>
    <source>
        <tissue evidence="1">Shoot tissue taken approximately 20 cm above the soil surface</tissue>
    </source>
</reference>
<accession>A0A0A9C087</accession>
<dbReference type="AlphaFoldDB" id="A0A0A9C087"/>
<reference evidence="1" key="1">
    <citation type="submission" date="2014-09" db="EMBL/GenBank/DDBJ databases">
        <authorList>
            <person name="Magalhaes I.L.F."/>
            <person name="Oliveira U."/>
            <person name="Santos F.R."/>
            <person name="Vidigal T.H.D.A."/>
            <person name="Brescovit A.D."/>
            <person name="Santos A.J."/>
        </authorList>
    </citation>
    <scope>NUCLEOTIDE SEQUENCE</scope>
    <source>
        <tissue evidence="1">Shoot tissue taken approximately 20 cm above the soil surface</tissue>
    </source>
</reference>
<evidence type="ECO:0000313" key="1">
    <source>
        <dbReference type="EMBL" id="JAD66820.1"/>
    </source>
</evidence>